<proteinExistence type="predicted"/>
<feature type="transmembrane region" description="Helical" evidence="1">
    <location>
        <begin position="30"/>
        <end position="47"/>
    </location>
</feature>
<dbReference type="EMBL" id="KN880583">
    <property type="protein sequence ID" value="KIY65630.1"/>
    <property type="molecule type" value="Genomic_DNA"/>
</dbReference>
<evidence type="ECO:0000313" key="2">
    <source>
        <dbReference type="EMBL" id="KIY65630.1"/>
    </source>
</evidence>
<dbReference type="STRING" id="1314674.A0A0D7B5Z3"/>
<organism evidence="2 3">
    <name type="scientific">Cylindrobasidium torrendii FP15055 ss-10</name>
    <dbReference type="NCBI Taxonomy" id="1314674"/>
    <lineage>
        <taxon>Eukaryota</taxon>
        <taxon>Fungi</taxon>
        <taxon>Dikarya</taxon>
        <taxon>Basidiomycota</taxon>
        <taxon>Agaricomycotina</taxon>
        <taxon>Agaricomycetes</taxon>
        <taxon>Agaricomycetidae</taxon>
        <taxon>Agaricales</taxon>
        <taxon>Marasmiineae</taxon>
        <taxon>Physalacriaceae</taxon>
        <taxon>Cylindrobasidium</taxon>
    </lineage>
</organism>
<sequence length="81" mass="9386">MYNLFGRRNTTSSVSSKHLSKLIRSYAPDWLLTLVLAAIFFTLEKYVGGYKRVFSLSDTSLRHPYAEHERVPVRARLSTHQ</sequence>
<reference evidence="2 3" key="1">
    <citation type="journal article" date="2015" name="Fungal Genet. Biol.">
        <title>Evolution of novel wood decay mechanisms in Agaricales revealed by the genome sequences of Fistulina hepatica and Cylindrobasidium torrendii.</title>
        <authorList>
            <person name="Floudas D."/>
            <person name="Held B.W."/>
            <person name="Riley R."/>
            <person name="Nagy L.G."/>
            <person name="Koehler G."/>
            <person name="Ransdell A.S."/>
            <person name="Younus H."/>
            <person name="Chow J."/>
            <person name="Chiniquy J."/>
            <person name="Lipzen A."/>
            <person name="Tritt A."/>
            <person name="Sun H."/>
            <person name="Haridas S."/>
            <person name="LaButti K."/>
            <person name="Ohm R.A."/>
            <person name="Kues U."/>
            <person name="Blanchette R.A."/>
            <person name="Grigoriev I.V."/>
            <person name="Minto R.E."/>
            <person name="Hibbett D.S."/>
        </authorList>
    </citation>
    <scope>NUCLEOTIDE SEQUENCE [LARGE SCALE GENOMIC DNA]</scope>
    <source>
        <strain evidence="2 3">FP15055 ss-10</strain>
    </source>
</reference>
<dbReference type="OrthoDB" id="8907274at2759"/>
<protein>
    <submittedName>
        <fullName evidence="2">Uncharacterized protein</fullName>
    </submittedName>
</protein>
<keyword evidence="3" id="KW-1185">Reference proteome</keyword>
<accession>A0A0D7B5Z3</accession>
<name>A0A0D7B5Z3_9AGAR</name>
<keyword evidence="1" id="KW-0812">Transmembrane</keyword>
<keyword evidence="1" id="KW-1133">Transmembrane helix</keyword>
<gene>
    <name evidence="2" type="ORF">CYLTODRAFT_424198</name>
</gene>
<keyword evidence="1" id="KW-0472">Membrane</keyword>
<evidence type="ECO:0000313" key="3">
    <source>
        <dbReference type="Proteomes" id="UP000054007"/>
    </source>
</evidence>
<dbReference type="Proteomes" id="UP000054007">
    <property type="component" value="Unassembled WGS sequence"/>
</dbReference>
<evidence type="ECO:0000256" key="1">
    <source>
        <dbReference type="SAM" id="Phobius"/>
    </source>
</evidence>
<dbReference type="AlphaFoldDB" id="A0A0D7B5Z3"/>